<dbReference type="GO" id="GO:0004022">
    <property type="term" value="F:alcohol dehydrogenase (NAD+) activity"/>
    <property type="evidence" value="ECO:0007669"/>
    <property type="project" value="TreeGrafter"/>
</dbReference>
<dbReference type="Gene3D" id="3.40.50.1970">
    <property type="match status" value="1"/>
</dbReference>
<dbReference type="AlphaFoldDB" id="A0A069PJY7"/>
<dbReference type="GO" id="GO:0046872">
    <property type="term" value="F:metal ion binding"/>
    <property type="evidence" value="ECO:0007669"/>
    <property type="project" value="InterPro"/>
</dbReference>
<dbReference type="InterPro" id="IPR001670">
    <property type="entry name" value="ADH_Fe/GldA"/>
</dbReference>
<comment type="similarity">
    <text evidence="1">Belongs to the iron-containing alcohol dehydrogenase family.</text>
</comment>
<evidence type="ECO:0000313" key="5">
    <source>
        <dbReference type="EMBL" id="KDR40652.1"/>
    </source>
</evidence>
<dbReference type="PANTHER" id="PTHR11496">
    <property type="entry name" value="ALCOHOL DEHYDROGENASE"/>
    <property type="match status" value="1"/>
</dbReference>
<comment type="caution">
    <text evidence="5">The sequence shown here is derived from an EMBL/GenBank/DDBJ whole genome shotgun (WGS) entry which is preliminary data.</text>
</comment>
<dbReference type="Pfam" id="PF25137">
    <property type="entry name" value="ADH_Fe_C"/>
    <property type="match status" value="1"/>
</dbReference>
<name>A0A069PJY7_9BURK</name>
<dbReference type="RefSeq" id="WP_051672707.1">
    <property type="nucleotide sequence ID" value="NZ_CADFFX010000014.1"/>
</dbReference>
<gene>
    <name evidence="5" type="ORF">BG61_23430</name>
</gene>
<dbReference type="STRING" id="60547.GCA_000751215_01692"/>
<reference evidence="5 6" key="1">
    <citation type="submission" date="2014-03" db="EMBL/GenBank/DDBJ databases">
        <title>Draft Genome Sequences of Four Burkholderia Strains.</title>
        <authorList>
            <person name="Liu X.Y."/>
            <person name="Li C.X."/>
            <person name="Xu J.H."/>
        </authorList>
    </citation>
    <scope>NUCLEOTIDE SEQUENCE [LARGE SCALE GENOMIC DNA]</scope>
    <source>
        <strain evidence="5 6">DSM 50014</strain>
    </source>
</reference>
<dbReference type="CDD" id="cd08192">
    <property type="entry name" value="MAR-like"/>
    <property type="match status" value="1"/>
</dbReference>
<evidence type="ECO:0000256" key="2">
    <source>
        <dbReference type="ARBA" id="ARBA00023002"/>
    </source>
</evidence>
<dbReference type="Pfam" id="PF00465">
    <property type="entry name" value="Fe-ADH"/>
    <property type="match status" value="1"/>
</dbReference>
<dbReference type="InterPro" id="IPR039697">
    <property type="entry name" value="Alcohol_dehydrogenase_Fe"/>
</dbReference>
<dbReference type="InterPro" id="IPR056798">
    <property type="entry name" value="ADH_Fe_C"/>
</dbReference>
<proteinExistence type="inferred from homology"/>
<evidence type="ECO:0000256" key="1">
    <source>
        <dbReference type="ARBA" id="ARBA00007358"/>
    </source>
</evidence>
<keyword evidence="6" id="KW-1185">Reference proteome</keyword>
<feature type="domain" description="Fe-containing alcohol dehydrogenase-like C-terminal" evidence="4">
    <location>
        <begin position="204"/>
        <end position="393"/>
    </location>
</feature>
<evidence type="ECO:0000259" key="3">
    <source>
        <dbReference type="Pfam" id="PF00465"/>
    </source>
</evidence>
<dbReference type="PANTHER" id="PTHR11496:SF102">
    <property type="entry name" value="ALCOHOL DEHYDROGENASE 4"/>
    <property type="match status" value="1"/>
</dbReference>
<dbReference type="SUPFAM" id="SSF56796">
    <property type="entry name" value="Dehydroquinate synthase-like"/>
    <property type="match status" value="1"/>
</dbReference>
<protein>
    <submittedName>
        <fullName evidence="5">Alcohol dehydrogenase</fullName>
    </submittedName>
</protein>
<dbReference type="Gene3D" id="1.20.1090.10">
    <property type="entry name" value="Dehydroquinate synthase-like - alpha domain"/>
    <property type="match status" value="1"/>
</dbReference>
<evidence type="ECO:0000259" key="4">
    <source>
        <dbReference type="Pfam" id="PF25137"/>
    </source>
</evidence>
<keyword evidence="2" id="KW-0560">Oxidoreductase</keyword>
<organism evidence="5 6">
    <name type="scientific">Caballeronia glathei</name>
    <dbReference type="NCBI Taxonomy" id="60547"/>
    <lineage>
        <taxon>Bacteria</taxon>
        <taxon>Pseudomonadati</taxon>
        <taxon>Pseudomonadota</taxon>
        <taxon>Betaproteobacteria</taxon>
        <taxon>Burkholderiales</taxon>
        <taxon>Burkholderiaceae</taxon>
        <taxon>Caballeronia</taxon>
    </lineage>
</organism>
<dbReference type="EMBL" id="JFHC01000037">
    <property type="protein sequence ID" value="KDR40652.1"/>
    <property type="molecule type" value="Genomic_DNA"/>
</dbReference>
<evidence type="ECO:0000313" key="6">
    <source>
        <dbReference type="Proteomes" id="UP000027466"/>
    </source>
</evidence>
<feature type="domain" description="Alcohol dehydrogenase iron-type/glycerol dehydrogenase GldA" evidence="3">
    <location>
        <begin position="29"/>
        <end position="191"/>
    </location>
</feature>
<accession>A0A069PJY7</accession>
<dbReference type="Proteomes" id="UP000027466">
    <property type="component" value="Unassembled WGS sequence"/>
</dbReference>
<sequence>MDDIQMTKSGTHRFLRQDRLVWGDPADVAVSRELALLGKQRAFVICNASLMATGLVSRIVSRLGPQCVGIYDKCVAHSPRKDVLAASRAARMAGADIIVAIGGGSVIDTSKVVLACLWLNLETEQDMDNLRDGNFSDRLLAVGDPIRMVAVPTTLSGAEFSTIAGITNAQRGTKEVLQHPDYVPSIVVIDPAATRFTPPELFSSSGIRAVDHCVEAICSTARTPYADAVTGKALEMLSRHLVAATTDSANFDSRLECQMAAWLATSGLASGVPIGLSHVIGRVLGGAHHVPHGVTSCVMLAPVLRWNESADDGRQAIVAKLLGADPGQSAADAVASLIARLELPARLRDVGVERRDFAGIAEKALHMTSLPGCNGNPRTANSLRDIEQILELAY</sequence>